<dbReference type="AlphaFoldDB" id="A0A0F9SDJ0"/>
<proteinExistence type="predicted"/>
<gene>
    <name evidence="1" type="ORF">LCGC14_0484820</name>
</gene>
<sequence length="141" mass="16511">MSDDGQKAEFGEVWGEYDWKRVLLAQYELCQETHKSYLQLRFNGKQGMRLYDYFLGLLAGLYGDIRPKIHAASQDDNFKIEGQAVKLDVLMRVMDEVRSRGVRLKPDAAVEIFNIFGEFFERWGLTKVEKDNKKRKDGTMY</sequence>
<comment type="caution">
    <text evidence="1">The sequence shown here is derived from an EMBL/GenBank/DDBJ whole genome shotgun (WGS) entry which is preliminary data.</text>
</comment>
<protein>
    <submittedName>
        <fullName evidence="1">Uncharacterized protein</fullName>
    </submittedName>
</protein>
<organism evidence="1">
    <name type="scientific">marine sediment metagenome</name>
    <dbReference type="NCBI Taxonomy" id="412755"/>
    <lineage>
        <taxon>unclassified sequences</taxon>
        <taxon>metagenomes</taxon>
        <taxon>ecological metagenomes</taxon>
    </lineage>
</organism>
<dbReference type="EMBL" id="LAZR01000534">
    <property type="protein sequence ID" value="KKN65094.1"/>
    <property type="molecule type" value="Genomic_DNA"/>
</dbReference>
<reference evidence="1" key="1">
    <citation type="journal article" date="2015" name="Nature">
        <title>Complex archaea that bridge the gap between prokaryotes and eukaryotes.</title>
        <authorList>
            <person name="Spang A."/>
            <person name="Saw J.H."/>
            <person name="Jorgensen S.L."/>
            <person name="Zaremba-Niedzwiedzka K."/>
            <person name="Martijn J."/>
            <person name="Lind A.E."/>
            <person name="van Eijk R."/>
            <person name="Schleper C."/>
            <person name="Guy L."/>
            <person name="Ettema T.J."/>
        </authorList>
    </citation>
    <scope>NUCLEOTIDE SEQUENCE</scope>
</reference>
<name>A0A0F9SDJ0_9ZZZZ</name>
<accession>A0A0F9SDJ0</accession>
<evidence type="ECO:0000313" key="1">
    <source>
        <dbReference type="EMBL" id="KKN65094.1"/>
    </source>
</evidence>